<dbReference type="InterPro" id="IPR012340">
    <property type="entry name" value="NA-bd_OB-fold"/>
</dbReference>
<evidence type="ECO:0000313" key="10">
    <source>
        <dbReference type="Proteomes" id="UP000215224"/>
    </source>
</evidence>
<dbReference type="Proteomes" id="UP000215224">
    <property type="component" value="Chromosome"/>
</dbReference>
<evidence type="ECO:0000256" key="6">
    <source>
        <dbReference type="ARBA" id="ARBA00033409"/>
    </source>
</evidence>
<dbReference type="KEGG" id="bcoh:BC6307_15580"/>
<dbReference type="AlphaFoldDB" id="A0A223KT13"/>
<accession>A0A223KT13</accession>
<dbReference type="PANTHER" id="PTHR33991:SF1">
    <property type="entry name" value="DNA REPAIR PROTEIN RECO"/>
    <property type="match status" value="1"/>
</dbReference>
<dbReference type="NCBIfam" id="TIGR00613">
    <property type="entry name" value="reco"/>
    <property type="match status" value="1"/>
</dbReference>
<dbReference type="EMBL" id="CP018866">
    <property type="protein sequence ID" value="AST92610.1"/>
    <property type="molecule type" value="Genomic_DNA"/>
</dbReference>
<dbReference type="Gene3D" id="1.20.1440.120">
    <property type="entry name" value="Recombination protein O, C-terminal domain"/>
    <property type="match status" value="1"/>
</dbReference>
<dbReference type="InterPro" id="IPR042242">
    <property type="entry name" value="RecO_C"/>
</dbReference>
<dbReference type="Pfam" id="PF02565">
    <property type="entry name" value="RecO_C"/>
    <property type="match status" value="1"/>
</dbReference>
<proteinExistence type="inferred from homology"/>
<name>A0A223KT13_9BACI</name>
<protein>
    <recommendedName>
        <fullName evidence="2 7">DNA repair protein RecO</fullName>
    </recommendedName>
    <alternativeName>
        <fullName evidence="6 7">Recombination protein O</fullName>
    </alternativeName>
</protein>
<dbReference type="PANTHER" id="PTHR33991">
    <property type="entry name" value="DNA REPAIR PROTEIN RECO"/>
    <property type="match status" value="1"/>
</dbReference>
<feature type="domain" description="DNA replication/recombination mediator RecO N-terminal" evidence="8">
    <location>
        <begin position="1"/>
        <end position="77"/>
    </location>
</feature>
<dbReference type="InterPro" id="IPR003717">
    <property type="entry name" value="RecO"/>
</dbReference>
<gene>
    <name evidence="7" type="primary">recO</name>
    <name evidence="9" type="ORF">BC6307_15580</name>
</gene>
<keyword evidence="3 7" id="KW-0227">DNA damage</keyword>
<dbReference type="STRING" id="1314751.GCA_001591425_03338"/>
<evidence type="ECO:0000256" key="2">
    <source>
        <dbReference type="ARBA" id="ARBA00021310"/>
    </source>
</evidence>
<dbReference type="GO" id="GO:0006302">
    <property type="term" value="P:double-strand break repair"/>
    <property type="evidence" value="ECO:0007669"/>
    <property type="project" value="TreeGrafter"/>
</dbReference>
<dbReference type="GO" id="GO:0043590">
    <property type="term" value="C:bacterial nucleoid"/>
    <property type="evidence" value="ECO:0007669"/>
    <property type="project" value="TreeGrafter"/>
</dbReference>
<evidence type="ECO:0000256" key="4">
    <source>
        <dbReference type="ARBA" id="ARBA00023172"/>
    </source>
</evidence>
<evidence type="ECO:0000256" key="3">
    <source>
        <dbReference type="ARBA" id="ARBA00022763"/>
    </source>
</evidence>
<comment type="similarity">
    <text evidence="1 7">Belongs to the RecO family.</text>
</comment>
<dbReference type="Pfam" id="PF11967">
    <property type="entry name" value="RecO_N"/>
    <property type="match status" value="1"/>
</dbReference>
<reference evidence="9 10" key="1">
    <citation type="submission" date="2016-12" db="EMBL/GenBank/DDBJ databases">
        <title>The whole genome sequencing and assembly of Bacillus cohnii DSM 6307T strain.</title>
        <authorList>
            <person name="Lee Y.-J."/>
            <person name="Yi H."/>
            <person name="Bahn Y.-S."/>
            <person name="Kim J.F."/>
            <person name="Lee D.-W."/>
        </authorList>
    </citation>
    <scope>NUCLEOTIDE SEQUENCE [LARGE SCALE GENOMIC DNA]</scope>
    <source>
        <strain evidence="9 10">DSM 6307</strain>
    </source>
</reference>
<dbReference type="Gene3D" id="2.40.50.140">
    <property type="entry name" value="Nucleic acid-binding proteins"/>
    <property type="match status" value="1"/>
</dbReference>
<dbReference type="RefSeq" id="WP_066418684.1">
    <property type="nucleotide sequence ID" value="NZ_CP018866.1"/>
</dbReference>
<evidence type="ECO:0000256" key="1">
    <source>
        <dbReference type="ARBA" id="ARBA00007452"/>
    </source>
</evidence>
<dbReference type="SUPFAM" id="SSF50249">
    <property type="entry name" value="Nucleic acid-binding proteins"/>
    <property type="match status" value="1"/>
</dbReference>
<dbReference type="InterPro" id="IPR037278">
    <property type="entry name" value="ARFGAP/RecO"/>
</dbReference>
<dbReference type="SUPFAM" id="SSF57863">
    <property type="entry name" value="ArfGap/RecO-like zinc finger"/>
    <property type="match status" value="1"/>
</dbReference>
<comment type="function">
    <text evidence="7">Involved in DNA repair and RecF pathway recombination.</text>
</comment>
<dbReference type="GO" id="GO:0006310">
    <property type="term" value="P:DNA recombination"/>
    <property type="evidence" value="ECO:0007669"/>
    <property type="project" value="UniProtKB-UniRule"/>
</dbReference>
<evidence type="ECO:0000256" key="5">
    <source>
        <dbReference type="ARBA" id="ARBA00023204"/>
    </source>
</evidence>
<evidence type="ECO:0000256" key="7">
    <source>
        <dbReference type="HAMAP-Rule" id="MF_00201"/>
    </source>
</evidence>
<sequence length="257" mass="29216">MLHKCEGIVIRTNQYGETNKIVTLYTKEIGKVGVMARGANKPSSRLTAVSQLFCHGYFLFQRGKGLGSLQQGDIVESMRKVREDIFLTAYCSYIVELTDKVTEDNQKNPFLFELLRLTLQSINEGKDPEILTFIYEMKMLSVIGIAPELSQCSCCGASEGKFAFSVREGGFICHRCFHRDPHLLKVSEGTLKLLRIFYFYDLHKIGNISVKETTRKEIRKVLDAYYETYSGIVLKSKRFLNQMGSLRATLSDDSNES</sequence>
<dbReference type="InterPro" id="IPR022572">
    <property type="entry name" value="DNA_rep/recomb_RecO_N"/>
</dbReference>
<evidence type="ECO:0000259" key="8">
    <source>
        <dbReference type="Pfam" id="PF11967"/>
    </source>
</evidence>
<keyword evidence="4 7" id="KW-0233">DNA recombination</keyword>
<dbReference type="HAMAP" id="MF_00201">
    <property type="entry name" value="RecO"/>
    <property type="match status" value="1"/>
</dbReference>
<organism evidence="9 10">
    <name type="scientific">Sutcliffiella cohnii</name>
    <dbReference type="NCBI Taxonomy" id="33932"/>
    <lineage>
        <taxon>Bacteria</taxon>
        <taxon>Bacillati</taxon>
        <taxon>Bacillota</taxon>
        <taxon>Bacilli</taxon>
        <taxon>Bacillales</taxon>
        <taxon>Bacillaceae</taxon>
        <taxon>Sutcliffiella</taxon>
    </lineage>
</organism>
<keyword evidence="5 7" id="KW-0234">DNA repair</keyword>
<keyword evidence="10" id="KW-1185">Reference proteome</keyword>
<evidence type="ECO:0000313" key="9">
    <source>
        <dbReference type="EMBL" id="AST92610.1"/>
    </source>
</evidence>